<reference evidence="1 2" key="1">
    <citation type="journal article" date="2009" name="Stand. Genomic Sci.">
        <title>Complete genome sequence of Dyadobacter fermentans type strain (NS114).</title>
        <authorList>
            <person name="Lang E."/>
            <person name="Lapidus A."/>
            <person name="Chertkov O."/>
            <person name="Brettin T."/>
            <person name="Detter J.C."/>
            <person name="Han C."/>
            <person name="Copeland A."/>
            <person name="Glavina Del Rio T."/>
            <person name="Nolan M."/>
            <person name="Chen F."/>
            <person name="Lucas S."/>
            <person name="Tice H."/>
            <person name="Cheng J.F."/>
            <person name="Land M."/>
            <person name="Hauser L."/>
            <person name="Chang Y.J."/>
            <person name="Jeffries C.D."/>
            <person name="Kopitz M."/>
            <person name="Bruce D."/>
            <person name="Goodwin L."/>
            <person name="Pitluck S."/>
            <person name="Ovchinnikova G."/>
            <person name="Pati A."/>
            <person name="Ivanova N."/>
            <person name="Mavrommatis K."/>
            <person name="Chen A."/>
            <person name="Palaniappan K."/>
            <person name="Chain P."/>
            <person name="Bristow J."/>
            <person name="Eisen J.A."/>
            <person name="Markowitz V."/>
            <person name="Hugenholtz P."/>
            <person name="Goker M."/>
            <person name="Rohde M."/>
            <person name="Kyrpides N.C."/>
            <person name="Klenk H.P."/>
        </authorList>
    </citation>
    <scope>NUCLEOTIDE SEQUENCE [LARGE SCALE GENOMIC DNA]</scope>
    <source>
        <strain evidence="2">ATCC 700827 / DSM 18053 / CIP 107007 / KCTC 52180 / NS114</strain>
    </source>
</reference>
<dbReference type="HOGENOM" id="CLU_092723_0_0_10"/>
<name>C6W3Z9_DYAFD</name>
<dbReference type="AlphaFoldDB" id="C6W3Z9"/>
<dbReference type="STRING" id="471854.Dfer_4646"/>
<organism evidence="1 2">
    <name type="scientific">Dyadobacter fermentans (strain ATCC 700827 / DSM 18053 / CIP 107007 / KCTC 52180 / NS114)</name>
    <dbReference type="NCBI Taxonomy" id="471854"/>
    <lineage>
        <taxon>Bacteria</taxon>
        <taxon>Pseudomonadati</taxon>
        <taxon>Bacteroidota</taxon>
        <taxon>Cytophagia</taxon>
        <taxon>Cytophagales</taxon>
        <taxon>Spirosomataceae</taxon>
        <taxon>Dyadobacter</taxon>
    </lineage>
</organism>
<dbReference type="eggNOG" id="ENOG502ZBKJ">
    <property type="taxonomic scope" value="Bacteria"/>
</dbReference>
<dbReference type="InterPro" id="IPR025921">
    <property type="entry name" value="HmuY"/>
</dbReference>
<gene>
    <name evidence="1" type="ordered locus">Dfer_4646</name>
</gene>
<dbReference type="EMBL" id="CP001619">
    <property type="protein sequence ID" value="ACT95847.1"/>
    <property type="molecule type" value="Genomic_DNA"/>
</dbReference>
<evidence type="ECO:0000313" key="1">
    <source>
        <dbReference type="EMBL" id="ACT95847.1"/>
    </source>
</evidence>
<dbReference type="KEGG" id="dfe:Dfer_4646"/>
<keyword evidence="2" id="KW-1185">Reference proteome</keyword>
<dbReference type="Pfam" id="PF14064">
    <property type="entry name" value="HmuY"/>
    <property type="match status" value="1"/>
</dbReference>
<evidence type="ECO:0000313" key="2">
    <source>
        <dbReference type="Proteomes" id="UP000002011"/>
    </source>
</evidence>
<dbReference type="Proteomes" id="UP000002011">
    <property type="component" value="Chromosome"/>
</dbReference>
<evidence type="ECO:0008006" key="3">
    <source>
        <dbReference type="Google" id="ProtNLM"/>
    </source>
</evidence>
<protein>
    <recommendedName>
        <fullName evidence="3">HmuY protein</fullName>
    </recommendedName>
</protein>
<proteinExistence type="predicted"/>
<dbReference type="RefSeq" id="WP_015814088.1">
    <property type="nucleotide sequence ID" value="NC_013037.1"/>
</dbReference>
<accession>C6W3Z9</accession>
<dbReference type="CDD" id="cd12105">
    <property type="entry name" value="HmuY"/>
    <property type="match status" value="1"/>
</dbReference>
<sequence length="192" mass="20407">MLLTKIIIAAFAWAVAPEVPEITTGKTIVAAKPEITVIKDLNANTKSYVYFSLATGKEVAPGDAKTKNWDIAFSKTTIATNGGTSGPGEGGAIVLEKPFDQVSEAPKDGYKTDGDAGFAIPGGSGNSWYKYDMSVHAILPIPGRTLLVKTAEGKIAKLEIISYYKGAPEDVPTEKSSYYTFRYTIAGADGQF</sequence>